<reference evidence="1 2" key="1">
    <citation type="submission" date="2019-06" db="EMBL/GenBank/DDBJ databases">
        <title>Genomic Encyclopedia of Type Strains, Phase IV (KMG-V): Genome sequencing to study the core and pangenomes of soil and plant-associated prokaryotes.</title>
        <authorList>
            <person name="Whitman W."/>
        </authorList>
    </citation>
    <scope>NUCLEOTIDE SEQUENCE [LARGE SCALE GENOMIC DNA]</scope>
    <source>
        <strain evidence="1 2">BR 11796</strain>
    </source>
</reference>
<evidence type="ECO:0000313" key="1">
    <source>
        <dbReference type="EMBL" id="TWA68189.1"/>
    </source>
</evidence>
<dbReference type="Proteomes" id="UP000316083">
    <property type="component" value="Unassembled WGS sequence"/>
</dbReference>
<comment type="caution">
    <text evidence="1">The sequence shown here is derived from an EMBL/GenBank/DDBJ whole genome shotgun (WGS) entry which is preliminary data.</text>
</comment>
<sequence length="430" mass="45864">MTAPYLLPPSTSVAYPSSLPSGTVKLYADPNWSSDNLTITISGAIEGIQSSFAGTNLNDRATWVAFNLPVGVVVTLLEHKTTPPAGQPYNFNGCGRCVDLIGTGTLQTVDLPAAGANDCLSAYIWRNVDVNTGVFQLFDGLNYTEARNTFFLCEWPMGTVLSLAGWFICDRAASIYFGGLTAQQVALYDGGQGDGETMSVAGWLSMDGIPDLRSYSFVDKEASWKWDLLTPVHSEVDPFTITSPVPTNPSSTISSSISGTNEGAATITDTVSVTSGKSQSLTLSVTDSYTIGYVQEVRFTYGIGLTGEVEVGCTFSMSYTYTGTKETSVTNYYDLSVSQTVEIPADCRYSSTMTILMAEIPPTSYSTPAVFYYTQQVPGSTYDAAMSTELGKTVYALRQTVTGYVNGGVSVDVRSSTETQPLSVAALADA</sequence>
<accession>A0A560B6T0</accession>
<protein>
    <submittedName>
        <fullName evidence="1">Uncharacterized protein</fullName>
    </submittedName>
</protein>
<gene>
    <name evidence="1" type="ORF">FBZ82_106314</name>
</gene>
<dbReference type="Gene3D" id="2.170.15.10">
    <property type="entry name" value="Proaerolysin, chain A, domain 3"/>
    <property type="match status" value="1"/>
</dbReference>
<proteinExistence type="predicted"/>
<organism evidence="1 2">
    <name type="scientific">Azospirillum brasilense</name>
    <dbReference type="NCBI Taxonomy" id="192"/>
    <lineage>
        <taxon>Bacteria</taxon>
        <taxon>Pseudomonadati</taxon>
        <taxon>Pseudomonadota</taxon>
        <taxon>Alphaproteobacteria</taxon>
        <taxon>Rhodospirillales</taxon>
        <taxon>Azospirillaceae</taxon>
        <taxon>Azospirillum</taxon>
    </lineage>
</organism>
<name>A0A560B6T0_AZOBR</name>
<dbReference type="RefSeq" id="WP_145676823.1">
    <property type="nucleotide sequence ID" value="NZ_VITF01000006.1"/>
</dbReference>
<dbReference type="AlphaFoldDB" id="A0A560B6T0"/>
<dbReference type="EMBL" id="VITF01000006">
    <property type="protein sequence ID" value="TWA68189.1"/>
    <property type="molecule type" value="Genomic_DNA"/>
</dbReference>
<dbReference type="SUPFAM" id="SSF56973">
    <property type="entry name" value="Aerolisin/ETX pore-forming domain"/>
    <property type="match status" value="1"/>
</dbReference>
<evidence type="ECO:0000313" key="2">
    <source>
        <dbReference type="Proteomes" id="UP000316083"/>
    </source>
</evidence>